<evidence type="ECO:0008006" key="5">
    <source>
        <dbReference type="Google" id="ProtNLM"/>
    </source>
</evidence>
<dbReference type="Proteomes" id="UP000663855">
    <property type="component" value="Unassembled WGS sequence"/>
</dbReference>
<comment type="caution">
    <text evidence="1">The sequence shown here is derived from an EMBL/GenBank/DDBJ whole genome shotgun (WGS) entry which is preliminary data.</text>
</comment>
<dbReference type="EMBL" id="CAJNRE010015935">
    <property type="protein sequence ID" value="CAF2142194.1"/>
    <property type="molecule type" value="Genomic_DNA"/>
</dbReference>
<dbReference type="PANTHER" id="PTHR46060">
    <property type="entry name" value="MARINER MOS1 TRANSPOSASE-LIKE PROTEIN"/>
    <property type="match status" value="1"/>
</dbReference>
<evidence type="ECO:0000313" key="2">
    <source>
        <dbReference type="EMBL" id="CAF2142194.1"/>
    </source>
</evidence>
<name>A0A814TSH1_9BILA</name>
<dbReference type="InterPro" id="IPR036397">
    <property type="entry name" value="RNaseH_sf"/>
</dbReference>
<dbReference type="EMBL" id="CAJNOV010004185">
    <property type="protein sequence ID" value="CAF1165250.1"/>
    <property type="molecule type" value="Genomic_DNA"/>
</dbReference>
<dbReference type="Proteomes" id="UP000663824">
    <property type="component" value="Unassembled WGS sequence"/>
</dbReference>
<dbReference type="InterPro" id="IPR052709">
    <property type="entry name" value="Transposase-MT_Hybrid"/>
</dbReference>
<dbReference type="GO" id="GO:0003676">
    <property type="term" value="F:nucleic acid binding"/>
    <property type="evidence" value="ECO:0007669"/>
    <property type="project" value="InterPro"/>
</dbReference>
<organism evidence="1 4">
    <name type="scientific">Rotaria magnacalcarata</name>
    <dbReference type="NCBI Taxonomy" id="392030"/>
    <lineage>
        <taxon>Eukaryota</taxon>
        <taxon>Metazoa</taxon>
        <taxon>Spiralia</taxon>
        <taxon>Gnathifera</taxon>
        <taxon>Rotifera</taxon>
        <taxon>Eurotatoria</taxon>
        <taxon>Bdelloidea</taxon>
        <taxon>Philodinida</taxon>
        <taxon>Philodinidae</taxon>
        <taxon>Rotaria</taxon>
    </lineage>
</organism>
<protein>
    <recommendedName>
        <fullName evidence="5">Transposase</fullName>
    </recommendedName>
</protein>
<gene>
    <name evidence="1" type="ORF">CJN711_LOCUS10219</name>
    <name evidence="3" type="ORF">GIL414_LOCUS17131</name>
    <name evidence="2" type="ORF">MBJ925_LOCUS29719</name>
</gene>
<reference evidence="1" key="1">
    <citation type="submission" date="2021-02" db="EMBL/GenBank/DDBJ databases">
        <authorList>
            <person name="Nowell W R."/>
        </authorList>
    </citation>
    <scope>NUCLEOTIDE SEQUENCE</scope>
</reference>
<sequence>MPHELSPHQLQHRVDACMNLMTSHRNYKWLRNLITGDEKWVLYINYTHRRQWLSAGQKGVATPKTDSYPMKVMLGVCWGVNGIIHWELLPNGCTITADLYCQQLDRVAEKLKEKQDNIYLFSCLCLPYDPDCSKGTIELEKEINISTKKSLKSKKTIMTKENIKEEEREESITY</sequence>
<dbReference type="Pfam" id="PF01359">
    <property type="entry name" value="Transposase_1"/>
    <property type="match status" value="1"/>
</dbReference>
<evidence type="ECO:0000313" key="1">
    <source>
        <dbReference type="EMBL" id="CAF1165250.1"/>
    </source>
</evidence>
<dbReference type="Gene3D" id="3.30.420.10">
    <property type="entry name" value="Ribonuclease H-like superfamily/Ribonuclease H"/>
    <property type="match status" value="1"/>
</dbReference>
<dbReference type="InterPro" id="IPR001888">
    <property type="entry name" value="Transposase_1"/>
</dbReference>
<dbReference type="AlphaFoldDB" id="A0A814TSH1"/>
<evidence type="ECO:0000313" key="3">
    <source>
        <dbReference type="EMBL" id="CAF4101609.1"/>
    </source>
</evidence>
<dbReference type="PANTHER" id="PTHR46060:SF1">
    <property type="entry name" value="MARINER MOS1 TRANSPOSASE-LIKE PROTEIN"/>
    <property type="match status" value="1"/>
</dbReference>
<dbReference type="EMBL" id="CAJOBJ010008039">
    <property type="protein sequence ID" value="CAF4101609.1"/>
    <property type="molecule type" value="Genomic_DNA"/>
</dbReference>
<accession>A0A814TSH1</accession>
<proteinExistence type="predicted"/>
<dbReference type="Proteomes" id="UP000681720">
    <property type="component" value="Unassembled WGS sequence"/>
</dbReference>
<evidence type="ECO:0000313" key="4">
    <source>
        <dbReference type="Proteomes" id="UP000663855"/>
    </source>
</evidence>